<feature type="region of interest" description="Disordered" evidence="1">
    <location>
        <begin position="397"/>
        <end position="438"/>
    </location>
</feature>
<dbReference type="STRING" id="1223545.GS4_01_00650"/>
<keyword evidence="3" id="KW-0732">Signal</keyword>
<dbReference type="PROSITE" id="PS51257">
    <property type="entry name" value="PROKAR_LIPOPROTEIN"/>
    <property type="match status" value="1"/>
</dbReference>
<evidence type="ECO:0000256" key="3">
    <source>
        <dbReference type="SAM" id="SignalP"/>
    </source>
</evidence>
<dbReference type="AlphaFoldDB" id="M0QCB9"/>
<feature type="transmembrane region" description="Helical" evidence="2">
    <location>
        <begin position="611"/>
        <end position="632"/>
    </location>
</feature>
<evidence type="ECO:0000256" key="1">
    <source>
        <dbReference type="SAM" id="MobiDB-lite"/>
    </source>
</evidence>
<keyword evidence="5" id="KW-1185">Reference proteome</keyword>
<accession>M0QCB9</accession>
<keyword evidence="2" id="KW-0472">Membrane</keyword>
<evidence type="ECO:0000313" key="5">
    <source>
        <dbReference type="Proteomes" id="UP000011666"/>
    </source>
</evidence>
<keyword evidence="2" id="KW-1133">Transmembrane helix</keyword>
<evidence type="ECO:0000313" key="4">
    <source>
        <dbReference type="EMBL" id="GAC66263.1"/>
    </source>
</evidence>
<protein>
    <submittedName>
        <fullName evidence="4">Uncharacterized protein</fullName>
    </submittedName>
</protein>
<keyword evidence="2" id="KW-0812">Transmembrane</keyword>
<organism evidence="4 5">
    <name type="scientific">Gordonia soli NBRC 108243</name>
    <dbReference type="NCBI Taxonomy" id="1223545"/>
    <lineage>
        <taxon>Bacteria</taxon>
        <taxon>Bacillati</taxon>
        <taxon>Actinomycetota</taxon>
        <taxon>Actinomycetes</taxon>
        <taxon>Mycobacteriales</taxon>
        <taxon>Gordoniaceae</taxon>
        <taxon>Gordonia</taxon>
    </lineage>
</organism>
<sequence>MPERPSLFRVIVVAALVVSLSCTGGAVSAAAPTDPVPQQSFQSIGTAPDAAFSSYRSEYSVVLPVSPGITPTRISGTTQLPPGVVGGYIDVYDGERLLSRTSVPNVPSTGISLPLVGVEVENNAIDITLRAFLSVAGICQFDSQTPFRLVDLGVSYQGRPAVPTTVADFLPPILDVLDVFVPQAPSPAEGSAAVELAAAVVARYGTATVDIRVRALQAGREEPTSDFAPTERHIVIREDAEPGLHLESGRFGPYLILGGIGQQLLAQTALLTSQLEQIALTSSAIAGPSGPAPELTPRATTLADLGVGDLDVVAESRPTVSFGVDQTRLGRPAKNVRVELRGSYTPPPEGSGGRLAVRVGDTVTDSWPTDRSGNFDRWLTIPDRLLERYTQVSVTVERGDDNGGCGQGQRTSLSLDSSSPLTFDNADPPLPPGLGSIPQSLQPRISLGWSVGDFADVARGVEIVSGLQRMTSVPLGIDVLPFPDAKSSGQGTILIDARGDEAQDLPLPVRADGDTVTVTGDGAPNTLTLQPQLRFGALQVYRDGARTILVATSNGASNQLDALVTWLGSGADRWPQLSGDAVIKVAGREPLSVTAPPAPEDTSAKWSPGRVVAVAAAVVAVAVIGLSVAWLLRRRSRRTP</sequence>
<dbReference type="Gene3D" id="2.60.120.260">
    <property type="entry name" value="Galactose-binding domain-like"/>
    <property type="match status" value="1"/>
</dbReference>
<feature type="compositionally biased region" description="Low complexity" evidence="1">
    <location>
        <begin position="412"/>
        <end position="421"/>
    </location>
</feature>
<reference evidence="4 5" key="1">
    <citation type="submission" date="2013-01" db="EMBL/GenBank/DDBJ databases">
        <title>Whole genome shotgun sequence of Gordonia soli NBRC 108243.</title>
        <authorList>
            <person name="Isaki-Nakamura S."/>
            <person name="Hosoyama A."/>
            <person name="Tsuchikane K."/>
            <person name="Ando Y."/>
            <person name="Baba S."/>
            <person name="Ohji S."/>
            <person name="Hamada M."/>
            <person name="Tamura T."/>
            <person name="Yamazoe A."/>
            <person name="Yamazaki S."/>
            <person name="Fujita N."/>
        </authorList>
    </citation>
    <scope>NUCLEOTIDE SEQUENCE [LARGE SCALE GENOMIC DNA]</scope>
    <source>
        <strain evidence="4 5">NBRC 108243</strain>
    </source>
</reference>
<dbReference type="Proteomes" id="UP000011666">
    <property type="component" value="Unassembled WGS sequence"/>
</dbReference>
<dbReference type="EMBL" id="BANX01000001">
    <property type="protein sequence ID" value="GAC66263.1"/>
    <property type="molecule type" value="Genomic_DNA"/>
</dbReference>
<name>M0QCB9_9ACTN</name>
<evidence type="ECO:0000256" key="2">
    <source>
        <dbReference type="SAM" id="Phobius"/>
    </source>
</evidence>
<dbReference type="eggNOG" id="ENOG5033823">
    <property type="taxonomic scope" value="Bacteria"/>
</dbReference>
<feature type="signal peptide" evidence="3">
    <location>
        <begin position="1"/>
        <end position="29"/>
    </location>
</feature>
<gene>
    <name evidence="4" type="ORF">GS4_01_00650</name>
</gene>
<proteinExistence type="predicted"/>
<comment type="caution">
    <text evidence="4">The sequence shown here is derived from an EMBL/GenBank/DDBJ whole genome shotgun (WGS) entry which is preliminary data.</text>
</comment>
<feature type="chain" id="PRO_5004003792" evidence="3">
    <location>
        <begin position="30"/>
        <end position="640"/>
    </location>
</feature>